<keyword evidence="1" id="KW-0472">Membrane</keyword>
<name>A0AAN9IHR9_CLITE</name>
<reference evidence="2 3" key="1">
    <citation type="submission" date="2024-01" db="EMBL/GenBank/DDBJ databases">
        <title>The genomes of 5 underutilized Papilionoideae crops provide insights into root nodulation and disease resistance.</title>
        <authorList>
            <person name="Yuan L."/>
        </authorList>
    </citation>
    <scope>NUCLEOTIDE SEQUENCE [LARGE SCALE GENOMIC DNA]</scope>
    <source>
        <strain evidence="2">LY-2023</strain>
        <tissue evidence="2">Leaf</tissue>
    </source>
</reference>
<keyword evidence="1" id="KW-0812">Transmembrane</keyword>
<evidence type="ECO:0000256" key="1">
    <source>
        <dbReference type="SAM" id="Phobius"/>
    </source>
</evidence>
<keyword evidence="1" id="KW-1133">Transmembrane helix</keyword>
<dbReference type="Proteomes" id="UP001359559">
    <property type="component" value="Unassembled WGS sequence"/>
</dbReference>
<dbReference type="EMBL" id="JAYKXN010000006">
    <property type="protein sequence ID" value="KAK7279637.1"/>
    <property type="molecule type" value="Genomic_DNA"/>
</dbReference>
<sequence length="73" mass="8574">MSPTYLYIPPIFVSRFSGKFSLPTSLKPIEKIFHFTLFYAITHYKPTFVRLFPSILVIIIIARILRKQNTNLN</sequence>
<comment type="caution">
    <text evidence="2">The sequence shown here is derived from an EMBL/GenBank/DDBJ whole genome shotgun (WGS) entry which is preliminary data.</text>
</comment>
<organism evidence="2 3">
    <name type="scientific">Clitoria ternatea</name>
    <name type="common">Butterfly pea</name>
    <dbReference type="NCBI Taxonomy" id="43366"/>
    <lineage>
        <taxon>Eukaryota</taxon>
        <taxon>Viridiplantae</taxon>
        <taxon>Streptophyta</taxon>
        <taxon>Embryophyta</taxon>
        <taxon>Tracheophyta</taxon>
        <taxon>Spermatophyta</taxon>
        <taxon>Magnoliopsida</taxon>
        <taxon>eudicotyledons</taxon>
        <taxon>Gunneridae</taxon>
        <taxon>Pentapetalae</taxon>
        <taxon>rosids</taxon>
        <taxon>fabids</taxon>
        <taxon>Fabales</taxon>
        <taxon>Fabaceae</taxon>
        <taxon>Papilionoideae</taxon>
        <taxon>50 kb inversion clade</taxon>
        <taxon>NPAAA clade</taxon>
        <taxon>indigoferoid/millettioid clade</taxon>
        <taxon>Phaseoleae</taxon>
        <taxon>Clitoria</taxon>
    </lineage>
</organism>
<protein>
    <submittedName>
        <fullName evidence="2">Uncharacterized protein</fullName>
    </submittedName>
</protein>
<accession>A0AAN9IHR9</accession>
<keyword evidence="3" id="KW-1185">Reference proteome</keyword>
<proteinExistence type="predicted"/>
<evidence type="ECO:0000313" key="2">
    <source>
        <dbReference type="EMBL" id="KAK7279637.1"/>
    </source>
</evidence>
<dbReference type="AlphaFoldDB" id="A0AAN9IHR9"/>
<gene>
    <name evidence="2" type="ORF">RJT34_24692</name>
</gene>
<evidence type="ECO:0000313" key="3">
    <source>
        <dbReference type="Proteomes" id="UP001359559"/>
    </source>
</evidence>
<feature type="transmembrane region" description="Helical" evidence="1">
    <location>
        <begin position="47"/>
        <end position="65"/>
    </location>
</feature>